<dbReference type="CDD" id="cd00082">
    <property type="entry name" value="HisKA"/>
    <property type="match status" value="1"/>
</dbReference>
<dbReference type="Proteomes" id="UP000632125">
    <property type="component" value="Unassembled WGS sequence"/>
</dbReference>
<dbReference type="SUPFAM" id="SSF47384">
    <property type="entry name" value="Homodimeric domain of signal transducing histidine kinase"/>
    <property type="match status" value="1"/>
</dbReference>
<dbReference type="PROSITE" id="PS50109">
    <property type="entry name" value="HIS_KIN"/>
    <property type="match status" value="1"/>
</dbReference>
<dbReference type="GO" id="GO:0016036">
    <property type="term" value="P:cellular response to phosphate starvation"/>
    <property type="evidence" value="ECO:0007669"/>
    <property type="project" value="TreeGrafter"/>
</dbReference>
<evidence type="ECO:0000259" key="14">
    <source>
        <dbReference type="PROSITE" id="PS50885"/>
    </source>
</evidence>
<keyword evidence="11 12" id="KW-0472">Membrane</keyword>
<keyword evidence="8" id="KW-0418">Kinase</keyword>
<protein>
    <recommendedName>
        <fullName evidence="3">histidine kinase</fullName>
        <ecNumber evidence="3">2.7.13.3</ecNumber>
    </recommendedName>
</protein>
<comment type="caution">
    <text evidence="15">The sequence shown here is derived from an EMBL/GenBank/DDBJ whole genome shotgun (WGS) entry which is preliminary data.</text>
</comment>
<evidence type="ECO:0000256" key="2">
    <source>
        <dbReference type="ARBA" id="ARBA00004651"/>
    </source>
</evidence>
<comment type="subcellular location">
    <subcellularLocation>
        <location evidence="2">Cell membrane</location>
        <topology evidence="2">Multi-pass membrane protein</topology>
    </subcellularLocation>
</comment>
<evidence type="ECO:0000256" key="3">
    <source>
        <dbReference type="ARBA" id="ARBA00012438"/>
    </source>
</evidence>
<dbReference type="FunFam" id="3.30.565.10:FF:000006">
    <property type="entry name" value="Sensor histidine kinase WalK"/>
    <property type="match status" value="1"/>
</dbReference>
<dbReference type="PANTHER" id="PTHR45453">
    <property type="entry name" value="PHOSPHATE REGULON SENSOR PROTEIN PHOR"/>
    <property type="match status" value="1"/>
</dbReference>
<dbReference type="Gene3D" id="6.10.340.10">
    <property type="match status" value="1"/>
</dbReference>
<feature type="domain" description="HAMP" evidence="14">
    <location>
        <begin position="319"/>
        <end position="371"/>
    </location>
</feature>
<dbReference type="SUPFAM" id="SSF55874">
    <property type="entry name" value="ATPase domain of HSP90 chaperone/DNA topoisomerase II/histidine kinase"/>
    <property type="match status" value="1"/>
</dbReference>
<evidence type="ECO:0000256" key="6">
    <source>
        <dbReference type="ARBA" id="ARBA00022679"/>
    </source>
</evidence>
<keyword evidence="10" id="KW-0902">Two-component regulatory system</keyword>
<gene>
    <name evidence="15" type="ORF">IDH41_10565</name>
</gene>
<organism evidence="15 16">
    <name type="scientific">Paenibacillus arenilitoris</name>
    <dbReference type="NCBI Taxonomy" id="2772299"/>
    <lineage>
        <taxon>Bacteria</taxon>
        <taxon>Bacillati</taxon>
        <taxon>Bacillota</taxon>
        <taxon>Bacilli</taxon>
        <taxon>Bacillales</taxon>
        <taxon>Paenibacillaceae</taxon>
        <taxon>Paenibacillus</taxon>
    </lineage>
</organism>
<dbReference type="PRINTS" id="PR00344">
    <property type="entry name" value="BCTRLSENSOR"/>
</dbReference>
<comment type="catalytic activity">
    <reaction evidence="1">
        <text>ATP + protein L-histidine = ADP + protein N-phospho-L-histidine.</text>
        <dbReference type="EC" id="2.7.13.3"/>
    </reaction>
</comment>
<dbReference type="InterPro" id="IPR050351">
    <property type="entry name" value="BphY/WalK/GraS-like"/>
</dbReference>
<keyword evidence="16" id="KW-1185">Reference proteome</keyword>
<dbReference type="CDD" id="cd06225">
    <property type="entry name" value="HAMP"/>
    <property type="match status" value="1"/>
</dbReference>
<dbReference type="PROSITE" id="PS50885">
    <property type="entry name" value="HAMP"/>
    <property type="match status" value="1"/>
</dbReference>
<dbReference type="AlphaFoldDB" id="A0A927CKU3"/>
<keyword evidence="9" id="KW-0067">ATP-binding</keyword>
<dbReference type="InterPro" id="IPR004358">
    <property type="entry name" value="Sig_transdc_His_kin-like_C"/>
</dbReference>
<evidence type="ECO:0000256" key="9">
    <source>
        <dbReference type="ARBA" id="ARBA00022840"/>
    </source>
</evidence>
<feature type="transmembrane region" description="Helical" evidence="12">
    <location>
        <begin position="298"/>
        <end position="317"/>
    </location>
</feature>
<dbReference type="SMART" id="SM00387">
    <property type="entry name" value="HATPase_c"/>
    <property type="match status" value="1"/>
</dbReference>
<dbReference type="Pfam" id="PF02518">
    <property type="entry name" value="HATPase_c"/>
    <property type="match status" value="1"/>
</dbReference>
<dbReference type="InterPro" id="IPR003594">
    <property type="entry name" value="HATPase_dom"/>
</dbReference>
<accession>A0A927CKU3</accession>
<proteinExistence type="predicted"/>
<dbReference type="EC" id="2.7.13.3" evidence="3"/>
<keyword evidence="5" id="KW-0597">Phosphoprotein</keyword>
<dbReference type="Pfam" id="PF00672">
    <property type="entry name" value="HAMP"/>
    <property type="match status" value="1"/>
</dbReference>
<dbReference type="Gene3D" id="3.30.565.10">
    <property type="entry name" value="Histidine kinase-like ATPase, C-terminal domain"/>
    <property type="match status" value="1"/>
</dbReference>
<dbReference type="PANTHER" id="PTHR45453:SF3">
    <property type="entry name" value="HISTIDINE KINASE"/>
    <property type="match status" value="1"/>
</dbReference>
<sequence length="608" mass="69294">MRRSIVFKLFLLITGLCLFVIASILIGQAVFFKQYYVHQKVEKVQDALRSVREGEAIRSGDPEAVVRAERAFYEQTNSWLAILDDKGYLKHTGNFGMKVRLDRSDSFPALSGTSIDVPLYAMMDVEEASPDHPLFSSRFVLEGERIAMEGLMIGQQWYPQRIGRSPSNLREENRLENRQLVRKEYEVVPRFESPSAYRERYPSVLVQGTITSIRLPQGAQASRYANRLFLDRVTAFQADLLYGDAAGRAGSTTDYYDNDIRYKIFVEPVTDHTGKPFYLFAMTSLQPVSEAVGVMQNYYVYIAIGTLLLVLLASFYVSRTIAAPLLRIDAMTQNMAKLSFTERIPIQNEDEIGNLSRNINRLSDMLQAHLARLEQDIEQEKRLEQTRKAFIAGVSHELKTPLSVMESCLYILKDKADSSRRDYYFTAMEDEVKSMSLLIQDMLELAKYESGTYRMETDSFRIDALLERICEKLAPDIAGKQLRLHTRLAPAEVVANRQRIEQVAVNFLMNAIRYTPEQEEIVVTATERKDTVIIGIENKGVHIPAEQLDKIWDRFYRGEQSRHRSTGGTGLGLAIAKQILELHGAPYGVRNTEEGVLFHFELKKASQA</sequence>
<dbReference type="InterPro" id="IPR005467">
    <property type="entry name" value="His_kinase_dom"/>
</dbReference>
<dbReference type="GO" id="GO:0005886">
    <property type="term" value="C:plasma membrane"/>
    <property type="evidence" value="ECO:0007669"/>
    <property type="project" value="UniProtKB-SubCell"/>
</dbReference>
<evidence type="ECO:0000256" key="4">
    <source>
        <dbReference type="ARBA" id="ARBA00022475"/>
    </source>
</evidence>
<dbReference type="Pfam" id="PF00512">
    <property type="entry name" value="HisKA"/>
    <property type="match status" value="1"/>
</dbReference>
<feature type="domain" description="Histidine kinase" evidence="13">
    <location>
        <begin position="393"/>
        <end position="606"/>
    </location>
</feature>
<dbReference type="GO" id="GO:0000155">
    <property type="term" value="F:phosphorelay sensor kinase activity"/>
    <property type="evidence" value="ECO:0007669"/>
    <property type="project" value="InterPro"/>
</dbReference>
<dbReference type="InterPro" id="IPR003660">
    <property type="entry name" value="HAMP_dom"/>
</dbReference>
<reference evidence="15" key="1">
    <citation type="submission" date="2020-09" db="EMBL/GenBank/DDBJ databases">
        <title>A novel bacterium of genus Paenibacillus, isolated from South China Sea.</title>
        <authorList>
            <person name="Huang H."/>
            <person name="Mo K."/>
            <person name="Hu Y."/>
        </authorList>
    </citation>
    <scope>NUCLEOTIDE SEQUENCE</scope>
    <source>
        <strain evidence="15">IB182493</strain>
    </source>
</reference>
<keyword evidence="4" id="KW-1003">Cell membrane</keyword>
<dbReference type="FunFam" id="1.10.287.130:FF:000001">
    <property type="entry name" value="Two-component sensor histidine kinase"/>
    <property type="match status" value="1"/>
</dbReference>
<dbReference type="InterPro" id="IPR036097">
    <property type="entry name" value="HisK_dim/P_sf"/>
</dbReference>
<evidence type="ECO:0000256" key="11">
    <source>
        <dbReference type="ARBA" id="ARBA00023136"/>
    </source>
</evidence>
<evidence type="ECO:0000256" key="8">
    <source>
        <dbReference type="ARBA" id="ARBA00022777"/>
    </source>
</evidence>
<dbReference type="SMART" id="SM00304">
    <property type="entry name" value="HAMP"/>
    <property type="match status" value="1"/>
</dbReference>
<evidence type="ECO:0000256" key="10">
    <source>
        <dbReference type="ARBA" id="ARBA00023012"/>
    </source>
</evidence>
<dbReference type="InterPro" id="IPR036890">
    <property type="entry name" value="HATPase_C_sf"/>
</dbReference>
<dbReference type="InterPro" id="IPR003661">
    <property type="entry name" value="HisK_dim/P_dom"/>
</dbReference>
<dbReference type="SUPFAM" id="SSF158472">
    <property type="entry name" value="HAMP domain-like"/>
    <property type="match status" value="1"/>
</dbReference>
<dbReference type="GO" id="GO:0005524">
    <property type="term" value="F:ATP binding"/>
    <property type="evidence" value="ECO:0007669"/>
    <property type="project" value="UniProtKB-KW"/>
</dbReference>
<evidence type="ECO:0000256" key="12">
    <source>
        <dbReference type="SAM" id="Phobius"/>
    </source>
</evidence>
<dbReference type="RefSeq" id="WP_190860790.1">
    <property type="nucleotide sequence ID" value="NZ_JACXIY010000013.1"/>
</dbReference>
<dbReference type="EMBL" id="JACXIY010000013">
    <property type="protein sequence ID" value="MBD2869022.1"/>
    <property type="molecule type" value="Genomic_DNA"/>
</dbReference>
<name>A0A927CKU3_9BACL</name>
<evidence type="ECO:0000259" key="13">
    <source>
        <dbReference type="PROSITE" id="PS50109"/>
    </source>
</evidence>
<dbReference type="SMART" id="SM00388">
    <property type="entry name" value="HisKA"/>
    <property type="match status" value="1"/>
</dbReference>
<keyword evidence="6" id="KW-0808">Transferase</keyword>
<evidence type="ECO:0000256" key="7">
    <source>
        <dbReference type="ARBA" id="ARBA00022741"/>
    </source>
</evidence>
<evidence type="ECO:0000256" key="1">
    <source>
        <dbReference type="ARBA" id="ARBA00000085"/>
    </source>
</evidence>
<dbReference type="Gene3D" id="1.10.287.130">
    <property type="match status" value="1"/>
</dbReference>
<evidence type="ECO:0000256" key="5">
    <source>
        <dbReference type="ARBA" id="ARBA00022553"/>
    </source>
</evidence>
<evidence type="ECO:0000313" key="16">
    <source>
        <dbReference type="Proteomes" id="UP000632125"/>
    </source>
</evidence>
<dbReference type="GO" id="GO:0004721">
    <property type="term" value="F:phosphoprotein phosphatase activity"/>
    <property type="evidence" value="ECO:0007669"/>
    <property type="project" value="TreeGrafter"/>
</dbReference>
<keyword evidence="12" id="KW-0812">Transmembrane</keyword>
<evidence type="ECO:0000313" key="15">
    <source>
        <dbReference type="EMBL" id="MBD2869022.1"/>
    </source>
</evidence>
<keyword evidence="12" id="KW-1133">Transmembrane helix</keyword>
<keyword evidence="7" id="KW-0547">Nucleotide-binding</keyword>